<dbReference type="EMBL" id="JNBS01000751">
    <property type="protein sequence ID" value="OQS03839.1"/>
    <property type="molecule type" value="Genomic_DNA"/>
</dbReference>
<evidence type="ECO:0000313" key="3">
    <source>
        <dbReference type="Proteomes" id="UP000243217"/>
    </source>
</evidence>
<dbReference type="PANTHER" id="PTHR20875">
    <property type="entry name" value="EF-HAND CALCIUM-BINDING DOMAIN-CONTAINING PROTEIN 6-RELATED"/>
    <property type="match status" value="1"/>
</dbReference>
<gene>
    <name evidence="2" type="ORF">THRCLA_03866</name>
</gene>
<proteinExistence type="predicted"/>
<dbReference type="SUPFAM" id="SSF47473">
    <property type="entry name" value="EF-hand"/>
    <property type="match status" value="5"/>
</dbReference>
<dbReference type="SUPFAM" id="SSF49562">
    <property type="entry name" value="C2 domain (Calcium/lipid-binding domain, CaLB)"/>
    <property type="match status" value="1"/>
</dbReference>
<dbReference type="GO" id="GO:0005509">
    <property type="term" value="F:calcium ion binding"/>
    <property type="evidence" value="ECO:0007669"/>
    <property type="project" value="InterPro"/>
</dbReference>
<dbReference type="STRING" id="74557.A0A1W0A0W1"/>
<dbReference type="InterPro" id="IPR035892">
    <property type="entry name" value="C2_domain_sf"/>
</dbReference>
<keyword evidence="3" id="KW-1185">Reference proteome</keyword>
<feature type="non-terminal residue" evidence="2">
    <location>
        <position position="1361"/>
    </location>
</feature>
<sequence>FTDIANQSSSPSFEFGTHQFSLCIDQCLKQFFRKTKLCFTVFDDNGPSKDDTEALGVIGTCDVSLKPLVDGDSISGWFDVYDSRRNPVGEILMTIQWKHPFAVLTEFGEAKGNALTLNEVHDIMSLFSFLQDGRVNYRSFLVYAHASHYVSPVFLEIVQWFQSTIRHLMHSAHAHDTPVAIFLGLNQKSYTKENFLTKCKAKNIIVTPEQLQVLIDVLGDINGWLQTSEIVLFIEPSPRCQTRFVATKIRDTIRRFEHTEKKGALLKPFERYDPNHCFYVSRAEFKRGLRAIGFHIYDPQEEEAKLAREAQTTERNSKAQQQLKAPDNIEEEIIEPKQTLTRKTSVVATTEFEQRKAAFEQRMKKAVKASHHSYVLDAPTLPRSTDVAARQIQRRFRQFNQTRQSTETIKERVGLSSREIPEVVACTIVDVENFLSSTVEVTENTKTQWINACLRLDDKQTGGLFSKQMLHILNQPPCALALKPHQVQTLLSYFTIPTSKRVAYAPLVHFVLTSPASINQIPPLVKLLQTILVEESDFCQFFDIDEQNKGYLSYSAFSSCLSETCCHLSSAQVRLVMQLFDISGFGVDYRAFFQYILSLPHNIQLQKIKAKLQRLSSPTLQTIQLALAQAKQGECFTKLQVSTLWKQANISDLSWADQALLWHYLDKTQTGSVLAQSIWALFTSTISTHRTFAFESQDLASLQHLAWNSRRLIAKDATYIQKMFARYDWRKLGCVGITEFKAIVQRAGFVLSEAALTQVIAPEFSTQGKLKYTKFIEWTHAPNISYEDVERRLQQFAQDCARQQNLPLSDVLNQWYAAFKPPVSRAAFAATIRKILQLPMQTEEIRVALETLDPELNDIVDYTRFVKMDSRVQKRDTAVDLPMVLSILQSVVQKQRRKVMATFEEYDGKDVGKVEEEIFALCWRKLGVELTSDEVHALFCEHAKNKLLNYRKFFKNILDCPESEQAAPAEEMKEKHHELLLSNLQNIARSCDPLEWRQWIESIEKYIAQKGKSDVSTTKFLSILRKTMPHTDFVEIKQIKNYLHVLMHEKSGHISLPSFIELLRNVAKPLPPVAASETKSIDNTVNLERDNSLHTLKLLLRNSIDKGIDYRNAFERYDSNWTGLILPVDFKAALIELGLHMIENGLACIGPLIQHFRDSNVPDKINYIRLLHEGRHVDPIWQLEESLRIRIRLKAGITLHDMQSPAVYSNFDAAFHHFDQKQDNFLTRDALEQGLVALKYSLSSADVQGLFDSMSIFKTSAISRVEFDAFVLDPNRVELLEKIAKVLWRSTEIFENASQSLTSNDKTNGTLPISIFCNILAQHNVDLTSGDIIRLRHIFDVNRQDSISYKLFLRTMVRLRP</sequence>
<dbReference type="Gene3D" id="2.60.40.150">
    <property type="entry name" value="C2 domain"/>
    <property type="match status" value="1"/>
</dbReference>
<protein>
    <recommendedName>
        <fullName evidence="1">EF-hand domain-containing protein</fullName>
    </recommendedName>
</protein>
<dbReference type="PROSITE" id="PS50222">
    <property type="entry name" value="EF_HAND_2"/>
    <property type="match status" value="2"/>
</dbReference>
<dbReference type="Gene3D" id="1.10.238.10">
    <property type="entry name" value="EF-hand"/>
    <property type="match status" value="4"/>
</dbReference>
<evidence type="ECO:0000259" key="1">
    <source>
        <dbReference type="PROSITE" id="PS50222"/>
    </source>
</evidence>
<name>A0A1W0A0W1_9STRA</name>
<dbReference type="PANTHER" id="PTHR20875:SF0">
    <property type="entry name" value="GH12158P"/>
    <property type="match status" value="1"/>
</dbReference>
<evidence type="ECO:0000313" key="2">
    <source>
        <dbReference type="EMBL" id="OQS03839.1"/>
    </source>
</evidence>
<feature type="domain" description="EF-hand" evidence="1">
    <location>
        <begin position="1206"/>
        <end position="1241"/>
    </location>
</feature>
<dbReference type="InterPro" id="IPR011992">
    <property type="entry name" value="EF-hand-dom_pair"/>
</dbReference>
<dbReference type="InterPro" id="IPR002048">
    <property type="entry name" value="EF_hand_dom"/>
</dbReference>
<feature type="domain" description="EF-hand" evidence="1">
    <location>
        <begin position="715"/>
        <end position="750"/>
    </location>
</feature>
<dbReference type="InterPro" id="IPR052603">
    <property type="entry name" value="EFCB6"/>
</dbReference>
<dbReference type="OrthoDB" id="2133912at2759"/>
<comment type="caution">
    <text evidence="2">The sequence shown here is derived from an EMBL/GenBank/DDBJ whole genome shotgun (WGS) entry which is preliminary data.</text>
</comment>
<dbReference type="Proteomes" id="UP000243217">
    <property type="component" value="Unassembled WGS sequence"/>
</dbReference>
<reference evidence="2 3" key="1">
    <citation type="journal article" date="2014" name="Genome Biol. Evol.">
        <title>The secreted proteins of Achlya hypogyna and Thraustotheca clavata identify the ancestral oomycete secretome and reveal gene acquisitions by horizontal gene transfer.</title>
        <authorList>
            <person name="Misner I."/>
            <person name="Blouin N."/>
            <person name="Leonard G."/>
            <person name="Richards T.A."/>
            <person name="Lane C.E."/>
        </authorList>
    </citation>
    <scope>NUCLEOTIDE SEQUENCE [LARGE SCALE GENOMIC DNA]</scope>
    <source>
        <strain evidence="2 3">ATCC 34112</strain>
    </source>
</reference>
<organism evidence="2 3">
    <name type="scientific">Thraustotheca clavata</name>
    <dbReference type="NCBI Taxonomy" id="74557"/>
    <lineage>
        <taxon>Eukaryota</taxon>
        <taxon>Sar</taxon>
        <taxon>Stramenopiles</taxon>
        <taxon>Oomycota</taxon>
        <taxon>Saprolegniomycetes</taxon>
        <taxon>Saprolegniales</taxon>
        <taxon>Achlyaceae</taxon>
        <taxon>Thraustotheca</taxon>
    </lineage>
</organism>
<feature type="non-terminal residue" evidence="2">
    <location>
        <position position="1"/>
    </location>
</feature>
<accession>A0A1W0A0W1</accession>